<dbReference type="GO" id="GO:0019867">
    <property type="term" value="C:outer membrane"/>
    <property type="evidence" value="ECO:0007669"/>
    <property type="project" value="InterPro"/>
</dbReference>
<dbReference type="OrthoDB" id="1724197at2759"/>
<dbReference type="Pfam" id="PF01103">
    <property type="entry name" value="Omp85"/>
    <property type="match status" value="1"/>
</dbReference>
<keyword evidence="5" id="KW-1185">Reference proteome</keyword>
<dbReference type="EMBL" id="UFAJ01000635">
    <property type="protein sequence ID" value="SSD61277.1"/>
    <property type="molecule type" value="Genomic_DNA"/>
</dbReference>
<accession>A0A376B9E6</accession>
<dbReference type="AlphaFoldDB" id="A0A376B9E6"/>
<sequence>MSEQLAKQIQLSNIDHNSNILLYVTDIKINELGIDKSNSKIKSLTNINPYFGLSESFYRQLLDSVLSNPLQNVSNLVDTLASIKQKLLYTGLFSSITIDLDLSEKTKNVPNNSFGSSIKPLPLTAMISLTPFPHNKFQSTSSTSSSDNSLLTQYNIFNSLGQAENIGFNAGVNLNNDYKLDEKQAGLSIIYPLPSNPSFKSVLASNFTDIKKNKNFQPATHNQFSTSIGVQKNWANNVCPVLYNGLSFVRRDDKSSNAFLKTAFVSSLILDNRKFFNSFPTNGFKLEINNELTLSQSDKNTFKKLNNFNKLNFQAEIHSPIITSQNRITASLLGQFDLIHVLHDPNSDGTDIPSIDCIHNMDMLYLNGLKGFKPNLQSKYGLYSLKGLLSYKFPYTKITSPLRFQVFGHVGNVFNNWHDATQLPAFSAGFSLIYQSSIAALDLSYSIPLSNRPQDIAEPGFSFGCALSFF</sequence>
<gene>
    <name evidence="4" type="ORF">SCODWIG_03038</name>
</gene>
<feature type="domain" description="Bacterial surface antigen (D15)" evidence="3">
    <location>
        <begin position="162"/>
        <end position="469"/>
    </location>
</feature>
<reference evidence="5" key="1">
    <citation type="submission" date="2018-06" db="EMBL/GenBank/DDBJ databases">
        <authorList>
            <person name="Guldener U."/>
        </authorList>
    </citation>
    <scope>NUCLEOTIDE SEQUENCE [LARGE SCALE GENOMIC DNA]</scope>
    <source>
        <strain evidence="5">UTAD17</strain>
    </source>
</reference>
<name>A0A376B9E6_9ASCO</name>
<comment type="subcellular location">
    <subcellularLocation>
        <location evidence="1">Membrane</location>
    </subcellularLocation>
</comment>
<evidence type="ECO:0000256" key="2">
    <source>
        <dbReference type="ARBA" id="ARBA00023136"/>
    </source>
</evidence>
<evidence type="ECO:0000313" key="4">
    <source>
        <dbReference type="EMBL" id="SSD61277.1"/>
    </source>
</evidence>
<dbReference type="VEuPathDB" id="FungiDB:SCODWIG_03038"/>
<dbReference type="InterPro" id="IPR000184">
    <property type="entry name" value="Bac_surfAg_D15"/>
</dbReference>
<evidence type="ECO:0000259" key="3">
    <source>
        <dbReference type="Pfam" id="PF01103"/>
    </source>
</evidence>
<evidence type="ECO:0000256" key="1">
    <source>
        <dbReference type="ARBA" id="ARBA00004370"/>
    </source>
</evidence>
<dbReference type="Gene3D" id="2.40.160.50">
    <property type="entry name" value="membrane protein fhac: a member of the omp85/tpsb transporter family"/>
    <property type="match status" value="1"/>
</dbReference>
<evidence type="ECO:0000313" key="5">
    <source>
        <dbReference type="Proteomes" id="UP000262825"/>
    </source>
</evidence>
<organism evidence="4 5">
    <name type="scientific">Saccharomycodes ludwigii</name>
    <dbReference type="NCBI Taxonomy" id="36035"/>
    <lineage>
        <taxon>Eukaryota</taxon>
        <taxon>Fungi</taxon>
        <taxon>Dikarya</taxon>
        <taxon>Ascomycota</taxon>
        <taxon>Saccharomycotina</taxon>
        <taxon>Saccharomycetes</taxon>
        <taxon>Saccharomycodales</taxon>
        <taxon>Saccharomycodaceae</taxon>
        <taxon>Saccharomycodes</taxon>
    </lineage>
</organism>
<dbReference type="Proteomes" id="UP000262825">
    <property type="component" value="Unassembled WGS sequence"/>
</dbReference>
<protein>
    <recommendedName>
        <fullName evidence="3">Bacterial surface antigen (D15) domain-containing protein</fullName>
    </recommendedName>
</protein>
<keyword evidence="2" id="KW-0472">Membrane</keyword>
<proteinExistence type="predicted"/>